<protein>
    <submittedName>
        <fullName evidence="2">Uncharacterized protein</fullName>
    </submittedName>
</protein>
<gene>
    <name evidence="2" type="ORF">METZ01_LOCUS447340</name>
</gene>
<reference evidence="2" key="1">
    <citation type="submission" date="2018-05" db="EMBL/GenBank/DDBJ databases">
        <authorList>
            <person name="Lanie J.A."/>
            <person name="Ng W.-L."/>
            <person name="Kazmierczak K.M."/>
            <person name="Andrzejewski T.M."/>
            <person name="Davidsen T.M."/>
            <person name="Wayne K.J."/>
            <person name="Tettelin H."/>
            <person name="Glass J.I."/>
            <person name="Rusch D."/>
            <person name="Podicherti R."/>
            <person name="Tsui H.-C.T."/>
            <person name="Winkler M.E."/>
        </authorList>
    </citation>
    <scope>NUCLEOTIDE SEQUENCE</scope>
</reference>
<name>A0A382ZG32_9ZZZZ</name>
<dbReference type="AlphaFoldDB" id="A0A382ZG32"/>
<feature type="region of interest" description="Disordered" evidence="1">
    <location>
        <begin position="22"/>
        <end position="70"/>
    </location>
</feature>
<organism evidence="2">
    <name type="scientific">marine metagenome</name>
    <dbReference type="NCBI Taxonomy" id="408172"/>
    <lineage>
        <taxon>unclassified sequences</taxon>
        <taxon>metagenomes</taxon>
        <taxon>ecological metagenomes</taxon>
    </lineage>
</organism>
<feature type="compositionally biased region" description="Polar residues" evidence="1">
    <location>
        <begin position="24"/>
        <end position="44"/>
    </location>
</feature>
<accession>A0A382ZG32</accession>
<sequence length="70" mass="8006">VLFPYIAYYIEVHRSLHPKLSKTPVENNNPTNNIFCIPKSTNHPTNKKPHLKSNTRPSGYEHHVASSILN</sequence>
<evidence type="ECO:0000256" key="1">
    <source>
        <dbReference type="SAM" id="MobiDB-lite"/>
    </source>
</evidence>
<evidence type="ECO:0000313" key="2">
    <source>
        <dbReference type="EMBL" id="SVD94486.1"/>
    </source>
</evidence>
<feature type="non-terminal residue" evidence="2">
    <location>
        <position position="1"/>
    </location>
</feature>
<proteinExistence type="predicted"/>
<dbReference type="EMBL" id="UINC01183633">
    <property type="protein sequence ID" value="SVD94486.1"/>
    <property type="molecule type" value="Genomic_DNA"/>
</dbReference>